<dbReference type="SUPFAM" id="SSF56349">
    <property type="entry name" value="DNA breaking-rejoining enzymes"/>
    <property type="match status" value="1"/>
</dbReference>
<evidence type="ECO:0000259" key="2">
    <source>
        <dbReference type="PROSITE" id="PS51898"/>
    </source>
</evidence>
<dbReference type="InterPro" id="IPR013762">
    <property type="entry name" value="Integrase-like_cat_sf"/>
</dbReference>
<dbReference type="PROSITE" id="PS51898">
    <property type="entry name" value="TYR_RECOMBINASE"/>
    <property type="match status" value="1"/>
</dbReference>
<sequence>MDEINDKKLSQRSKKHIYRILSSALSKGKRYGIKEDIMEDIEAPKVGKQEIEYWTNHEVELFMQNLNSKNHALPILLSLATGMRRGEVLGLRWSKIDFDNKVISVTHQLKKDNEGIWELSPQLKTSSSYRTMDIDDETIKILETINDNRIKIN</sequence>
<dbReference type="GO" id="GO:0006310">
    <property type="term" value="P:DNA recombination"/>
    <property type="evidence" value="ECO:0007669"/>
    <property type="project" value="UniProtKB-KW"/>
</dbReference>
<proteinExistence type="predicted"/>
<evidence type="ECO:0000313" key="3">
    <source>
        <dbReference type="EMBL" id="RHW31259.1"/>
    </source>
</evidence>
<protein>
    <submittedName>
        <fullName evidence="3">Site-specific integrase</fullName>
    </submittedName>
</protein>
<dbReference type="GO" id="GO:0003677">
    <property type="term" value="F:DNA binding"/>
    <property type="evidence" value="ECO:0007669"/>
    <property type="project" value="InterPro"/>
</dbReference>
<comment type="caution">
    <text evidence="3">The sequence shown here is derived from an EMBL/GenBank/DDBJ whole genome shotgun (WGS) entry which is preliminary data.</text>
</comment>
<dbReference type="EMBL" id="QWEH01000009">
    <property type="protein sequence ID" value="RHW31259.1"/>
    <property type="molecule type" value="Genomic_DNA"/>
</dbReference>
<dbReference type="InterPro" id="IPR002104">
    <property type="entry name" value="Integrase_catalytic"/>
</dbReference>
<dbReference type="AlphaFoldDB" id="A0A417YF57"/>
<gene>
    <name evidence="3" type="ORF">D1B32_13735</name>
</gene>
<dbReference type="Pfam" id="PF00589">
    <property type="entry name" value="Phage_integrase"/>
    <property type="match status" value="1"/>
</dbReference>
<dbReference type="RefSeq" id="WP_095311221.1">
    <property type="nucleotide sequence ID" value="NZ_JAMAWL010000002.1"/>
</dbReference>
<dbReference type="InterPro" id="IPR011010">
    <property type="entry name" value="DNA_brk_join_enz"/>
</dbReference>
<keyword evidence="4" id="KW-1185">Reference proteome</keyword>
<dbReference type="Proteomes" id="UP000285456">
    <property type="component" value="Unassembled WGS sequence"/>
</dbReference>
<keyword evidence="1" id="KW-0233">DNA recombination</keyword>
<accession>A0A417YF57</accession>
<dbReference type="GO" id="GO:0015074">
    <property type="term" value="P:DNA integration"/>
    <property type="evidence" value="ECO:0007669"/>
    <property type="project" value="InterPro"/>
</dbReference>
<organism evidence="3 4">
    <name type="scientific">Oceanobacillus profundus</name>
    <dbReference type="NCBI Taxonomy" id="372463"/>
    <lineage>
        <taxon>Bacteria</taxon>
        <taxon>Bacillati</taxon>
        <taxon>Bacillota</taxon>
        <taxon>Bacilli</taxon>
        <taxon>Bacillales</taxon>
        <taxon>Bacillaceae</taxon>
        <taxon>Oceanobacillus</taxon>
    </lineage>
</organism>
<dbReference type="Gene3D" id="1.10.443.10">
    <property type="entry name" value="Intergrase catalytic core"/>
    <property type="match status" value="1"/>
</dbReference>
<evidence type="ECO:0000313" key="4">
    <source>
        <dbReference type="Proteomes" id="UP000285456"/>
    </source>
</evidence>
<evidence type="ECO:0000256" key="1">
    <source>
        <dbReference type="ARBA" id="ARBA00023172"/>
    </source>
</evidence>
<name>A0A417YF57_9BACI</name>
<feature type="domain" description="Tyr recombinase" evidence="2">
    <location>
        <begin position="49"/>
        <end position="153"/>
    </location>
</feature>
<reference evidence="3 4" key="1">
    <citation type="journal article" date="2007" name="Int. J. Syst. Evol. Microbiol.">
        <title>Oceanobacillus profundus sp. nov., isolated from a deep-sea sediment core.</title>
        <authorList>
            <person name="Kim Y.G."/>
            <person name="Choi D.H."/>
            <person name="Hyun S."/>
            <person name="Cho B.C."/>
        </authorList>
    </citation>
    <scope>NUCLEOTIDE SEQUENCE [LARGE SCALE GENOMIC DNA]</scope>
    <source>
        <strain evidence="3 4">DSM 18246</strain>
    </source>
</reference>
<dbReference type="CDD" id="cd01189">
    <property type="entry name" value="INT_ICEBs1_C_like"/>
    <property type="match status" value="1"/>
</dbReference>